<feature type="non-terminal residue" evidence="1">
    <location>
        <position position="177"/>
    </location>
</feature>
<evidence type="ECO:0008006" key="3">
    <source>
        <dbReference type="Google" id="ProtNLM"/>
    </source>
</evidence>
<organism evidence="1 2">
    <name type="scientific">Jimgerdemannia flammicorona</name>
    <dbReference type="NCBI Taxonomy" id="994334"/>
    <lineage>
        <taxon>Eukaryota</taxon>
        <taxon>Fungi</taxon>
        <taxon>Fungi incertae sedis</taxon>
        <taxon>Mucoromycota</taxon>
        <taxon>Mucoromycotina</taxon>
        <taxon>Endogonomycetes</taxon>
        <taxon>Endogonales</taxon>
        <taxon>Endogonaceae</taxon>
        <taxon>Jimgerdemannia</taxon>
    </lineage>
</organism>
<evidence type="ECO:0000313" key="2">
    <source>
        <dbReference type="Proteomes" id="UP000274822"/>
    </source>
</evidence>
<protein>
    <recommendedName>
        <fullName evidence="3">Ricin B lectin domain-containing protein</fullName>
    </recommendedName>
</protein>
<dbReference type="Proteomes" id="UP000274822">
    <property type="component" value="Unassembled WGS sequence"/>
</dbReference>
<dbReference type="EMBL" id="RBNJ01008783">
    <property type="protein sequence ID" value="RUS27253.1"/>
    <property type="molecule type" value="Genomic_DNA"/>
</dbReference>
<reference evidence="1 2" key="1">
    <citation type="journal article" date="2018" name="New Phytol.">
        <title>Phylogenomics of Endogonaceae and evolution of mycorrhizas within Mucoromycota.</title>
        <authorList>
            <person name="Chang Y."/>
            <person name="Desiro A."/>
            <person name="Na H."/>
            <person name="Sandor L."/>
            <person name="Lipzen A."/>
            <person name="Clum A."/>
            <person name="Barry K."/>
            <person name="Grigoriev I.V."/>
            <person name="Martin F.M."/>
            <person name="Stajich J.E."/>
            <person name="Smith M.E."/>
            <person name="Bonito G."/>
            <person name="Spatafora J.W."/>
        </authorList>
    </citation>
    <scope>NUCLEOTIDE SEQUENCE [LARGE SCALE GENOMIC DNA]</scope>
    <source>
        <strain evidence="1 2">AD002</strain>
    </source>
</reference>
<name>A0A433QBU9_9FUNG</name>
<sequence length="177" mass="19689">MCTSTTTERNLKLSTQWSAKGAEESINQQFGLTPEGHIYAISMPTLVLGFKEGIFGWNEGARVKLQLQYKMDEKEQRWDFIVPNFNKTEKEADAGSVKSLTPETAANIEGTFPDDFFYIMSQESGLLLGVEGGSTVAGGKLTVDTMRPKDHNSQLWQFWDGMLINKKSGLALDLEKG</sequence>
<keyword evidence="2" id="KW-1185">Reference proteome</keyword>
<dbReference type="SUPFAM" id="SSF50370">
    <property type="entry name" value="Ricin B-like lectins"/>
    <property type="match status" value="1"/>
</dbReference>
<dbReference type="Gene3D" id="2.80.10.50">
    <property type="match status" value="1"/>
</dbReference>
<comment type="caution">
    <text evidence="1">The sequence shown here is derived from an EMBL/GenBank/DDBJ whole genome shotgun (WGS) entry which is preliminary data.</text>
</comment>
<proteinExistence type="predicted"/>
<accession>A0A433QBU9</accession>
<evidence type="ECO:0000313" key="1">
    <source>
        <dbReference type="EMBL" id="RUS27253.1"/>
    </source>
</evidence>
<dbReference type="InterPro" id="IPR035992">
    <property type="entry name" value="Ricin_B-like_lectins"/>
</dbReference>
<dbReference type="AlphaFoldDB" id="A0A433QBU9"/>
<gene>
    <name evidence="1" type="ORF">BC938DRAFT_483514</name>
</gene>